<name>A0A7W5V4T1_9ACTN</name>
<comment type="caution">
    <text evidence="2">The sequence shown here is derived from an EMBL/GenBank/DDBJ whole genome shotgun (WGS) entry which is preliminary data.</text>
</comment>
<dbReference type="Proteomes" id="UP000579945">
    <property type="component" value="Unassembled WGS sequence"/>
</dbReference>
<dbReference type="EMBL" id="JACIBV010000001">
    <property type="protein sequence ID" value="MBB3725035.1"/>
    <property type="molecule type" value="Genomic_DNA"/>
</dbReference>
<dbReference type="InterPro" id="IPR029058">
    <property type="entry name" value="AB_hydrolase_fold"/>
</dbReference>
<gene>
    <name evidence="2" type="ORF">FHR33_000895</name>
</gene>
<protein>
    <submittedName>
        <fullName evidence="2">Pimeloyl-ACP methyl ester carboxylesterase</fullName>
    </submittedName>
</protein>
<evidence type="ECO:0000313" key="3">
    <source>
        <dbReference type="Proteomes" id="UP000579945"/>
    </source>
</evidence>
<sequence length="274" mass="29285">MNKVMSTDGTAIAYDRRGSGPALILVDGAMCWRAQGPSGPLADLLGQHFTVYTYDRRGRGDSRDATTYQVEREIEDLRALIDEAGGAAHVYGISSGAALALEAANAGLPITSLALYEPPFIVDGTRPPAPADLLTRTQTLLAEGKRGEAVKLFMTKGVNLPGLVVAMMRFMPAWSKLKSVAHTLVYDLTIMGERQLGHPLSTDRWTALTMPVLVADGAKSPTWIRNGARQLADVLPGAEHRTLPGQTHMVKPEALAPVLTAFFSGHDAPPHPAA</sequence>
<dbReference type="AlphaFoldDB" id="A0A7W5V4T1"/>
<evidence type="ECO:0000259" key="1">
    <source>
        <dbReference type="Pfam" id="PF12697"/>
    </source>
</evidence>
<accession>A0A7W5V4T1</accession>
<dbReference type="PANTHER" id="PTHR43433">
    <property type="entry name" value="HYDROLASE, ALPHA/BETA FOLD FAMILY PROTEIN"/>
    <property type="match status" value="1"/>
</dbReference>
<dbReference type="Gene3D" id="3.40.50.1820">
    <property type="entry name" value="alpha/beta hydrolase"/>
    <property type="match status" value="1"/>
</dbReference>
<feature type="domain" description="AB hydrolase-1" evidence="1">
    <location>
        <begin position="29"/>
        <end position="256"/>
    </location>
</feature>
<dbReference type="GeneID" id="95387494"/>
<dbReference type="SUPFAM" id="SSF53474">
    <property type="entry name" value="alpha/beta-Hydrolases"/>
    <property type="match status" value="1"/>
</dbReference>
<dbReference type="PANTHER" id="PTHR43433:SF5">
    <property type="entry name" value="AB HYDROLASE-1 DOMAIN-CONTAINING PROTEIN"/>
    <property type="match status" value="1"/>
</dbReference>
<proteinExistence type="predicted"/>
<dbReference type="InterPro" id="IPR000073">
    <property type="entry name" value="AB_hydrolase_1"/>
</dbReference>
<reference evidence="2 3" key="1">
    <citation type="submission" date="2020-08" db="EMBL/GenBank/DDBJ databases">
        <title>Sequencing the genomes of 1000 actinobacteria strains.</title>
        <authorList>
            <person name="Klenk H.-P."/>
        </authorList>
    </citation>
    <scope>NUCLEOTIDE SEQUENCE [LARGE SCALE GENOMIC DNA]</scope>
    <source>
        <strain evidence="2 3">DSM 44320</strain>
    </source>
</reference>
<dbReference type="InterPro" id="IPR050471">
    <property type="entry name" value="AB_hydrolase"/>
</dbReference>
<evidence type="ECO:0000313" key="2">
    <source>
        <dbReference type="EMBL" id="MBB3725035.1"/>
    </source>
</evidence>
<organism evidence="2 3">
    <name type="scientific">Nonomuraea dietziae</name>
    <dbReference type="NCBI Taxonomy" id="65515"/>
    <lineage>
        <taxon>Bacteria</taxon>
        <taxon>Bacillati</taxon>
        <taxon>Actinomycetota</taxon>
        <taxon>Actinomycetes</taxon>
        <taxon>Streptosporangiales</taxon>
        <taxon>Streptosporangiaceae</taxon>
        <taxon>Nonomuraea</taxon>
    </lineage>
</organism>
<dbReference type="GO" id="GO:0003824">
    <property type="term" value="F:catalytic activity"/>
    <property type="evidence" value="ECO:0007669"/>
    <property type="project" value="UniProtKB-ARBA"/>
</dbReference>
<dbReference type="RefSeq" id="WP_183643819.1">
    <property type="nucleotide sequence ID" value="NZ_JACIBV010000001.1"/>
</dbReference>
<keyword evidence="3" id="KW-1185">Reference proteome</keyword>
<dbReference type="Pfam" id="PF12697">
    <property type="entry name" value="Abhydrolase_6"/>
    <property type="match status" value="1"/>
</dbReference>